<keyword evidence="7 10" id="KW-0443">Lipid metabolism</keyword>
<evidence type="ECO:0000256" key="4">
    <source>
        <dbReference type="ARBA" id="ARBA00022556"/>
    </source>
</evidence>
<dbReference type="SUPFAM" id="SSF56300">
    <property type="entry name" value="Metallo-dependent phosphatases"/>
    <property type="match status" value="1"/>
</dbReference>
<dbReference type="GO" id="GO:0005737">
    <property type="term" value="C:cytoplasm"/>
    <property type="evidence" value="ECO:0007669"/>
    <property type="project" value="InterPro"/>
</dbReference>
<dbReference type="PANTHER" id="PTHR34990">
    <property type="entry name" value="UDP-2,3-DIACYLGLUCOSAMINE HYDROLASE-RELATED"/>
    <property type="match status" value="1"/>
</dbReference>
<keyword evidence="4 10" id="KW-0441">Lipid A biosynthesis</keyword>
<comment type="catalytic activity">
    <reaction evidence="10">
        <text>UDP-2-N,3-O-bis[(3R)-3-hydroxytetradecanoyl]-alpha-D-glucosamine + H2O = 2-N,3-O-bis[(3R)-3-hydroxytetradecanoyl]-alpha-D-glucosaminyl 1-phosphate + UMP + 2 H(+)</text>
        <dbReference type="Rhea" id="RHEA:25213"/>
        <dbReference type="ChEBI" id="CHEBI:15377"/>
        <dbReference type="ChEBI" id="CHEBI:15378"/>
        <dbReference type="ChEBI" id="CHEBI:57865"/>
        <dbReference type="ChEBI" id="CHEBI:57957"/>
        <dbReference type="ChEBI" id="CHEBI:78847"/>
        <dbReference type="EC" id="3.6.1.54"/>
    </reaction>
</comment>
<feature type="binding site" evidence="10">
    <location>
        <position position="167"/>
    </location>
    <ligand>
        <name>substrate</name>
    </ligand>
</feature>
<keyword evidence="1 10" id="KW-1003">Cell membrane</keyword>
<keyword evidence="9 10" id="KW-0464">Manganese</keyword>
<protein>
    <recommendedName>
        <fullName evidence="10">UDP-2,3-diacylglucosamine hydrolase</fullName>
        <ecNumber evidence="10">3.6.1.54</ecNumber>
    </recommendedName>
    <alternativeName>
        <fullName evidence="10">UDP-2,3-diacylglucosamine diphosphatase</fullName>
    </alternativeName>
</protein>
<evidence type="ECO:0000256" key="8">
    <source>
        <dbReference type="ARBA" id="ARBA00023136"/>
    </source>
</evidence>
<dbReference type="Proteomes" id="UP000184608">
    <property type="component" value="Unassembled WGS sequence"/>
</dbReference>
<dbReference type="AlphaFoldDB" id="A0A1M5X880"/>
<dbReference type="GO" id="GO:0030145">
    <property type="term" value="F:manganese ion binding"/>
    <property type="evidence" value="ECO:0007669"/>
    <property type="project" value="UniProtKB-UniRule"/>
</dbReference>
<feature type="binding site" evidence="10">
    <location>
        <position position="10"/>
    </location>
    <ligand>
        <name>Mn(2+)</name>
        <dbReference type="ChEBI" id="CHEBI:29035"/>
        <label>1</label>
    </ligand>
</feature>
<evidence type="ECO:0000256" key="5">
    <source>
        <dbReference type="ARBA" id="ARBA00022723"/>
    </source>
</evidence>
<feature type="binding site" evidence="10">
    <location>
        <begin position="79"/>
        <end position="80"/>
    </location>
    <ligand>
        <name>substrate</name>
    </ligand>
</feature>
<dbReference type="InterPro" id="IPR004843">
    <property type="entry name" value="Calcineurin-like_PHP"/>
</dbReference>
<feature type="domain" description="Calcineurin-like phosphoesterase" evidence="11">
    <location>
        <begin position="1"/>
        <end position="199"/>
    </location>
</feature>
<dbReference type="OrthoDB" id="9783283at2"/>
<evidence type="ECO:0000256" key="6">
    <source>
        <dbReference type="ARBA" id="ARBA00022801"/>
    </source>
</evidence>
<feature type="binding site" evidence="10">
    <location>
        <position position="41"/>
    </location>
    <ligand>
        <name>Mn(2+)</name>
        <dbReference type="ChEBI" id="CHEBI:29035"/>
        <label>1</label>
    </ligand>
</feature>
<accession>A0A1M5X880</accession>
<gene>
    <name evidence="10 12" type="primary">lpxH</name>
    <name evidence="12" type="ORF">VA7868_01023</name>
</gene>
<feature type="binding site" evidence="10">
    <location>
        <position position="79"/>
    </location>
    <ligand>
        <name>Mn(2+)</name>
        <dbReference type="ChEBI" id="CHEBI:29035"/>
        <label>2</label>
    </ligand>
</feature>
<reference evidence="12 13" key="1">
    <citation type="submission" date="2016-11" db="EMBL/GenBank/DDBJ databases">
        <authorList>
            <person name="Jaros S."/>
            <person name="Januszkiewicz K."/>
            <person name="Wedrychowicz H."/>
        </authorList>
    </citation>
    <scope>NUCLEOTIDE SEQUENCE [LARGE SCALE GENOMIC DNA]</scope>
    <source>
        <strain evidence="12 13">CECT 7868</strain>
    </source>
</reference>
<comment type="similarity">
    <text evidence="10">Belongs to the LpxH family.</text>
</comment>
<comment type="pathway">
    <text evidence="10">Glycolipid biosynthesis; lipid IV(A) biosynthesis; lipid IV(A) from (3R)-3-hydroxytetradecanoyl-[acyl-carrier-protein] and UDP-N-acetyl-alpha-D-glucosamine: step 4/6.</text>
</comment>
<keyword evidence="2 10" id="KW-0444">Lipid biosynthesis</keyword>
<dbReference type="PANTHER" id="PTHR34990:SF1">
    <property type="entry name" value="UDP-2,3-DIACYLGLUCOSAMINE HYDROLASE"/>
    <property type="match status" value="1"/>
</dbReference>
<organism evidence="12 13">
    <name type="scientific">Vibrio aerogenes CECT 7868</name>
    <dbReference type="NCBI Taxonomy" id="1216006"/>
    <lineage>
        <taxon>Bacteria</taxon>
        <taxon>Pseudomonadati</taxon>
        <taxon>Pseudomonadota</taxon>
        <taxon>Gammaproteobacteria</taxon>
        <taxon>Vibrionales</taxon>
        <taxon>Vibrionaceae</taxon>
        <taxon>Vibrio</taxon>
    </lineage>
</organism>
<evidence type="ECO:0000256" key="1">
    <source>
        <dbReference type="ARBA" id="ARBA00022475"/>
    </source>
</evidence>
<keyword evidence="13" id="KW-1185">Reference proteome</keyword>
<dbReference type="STRING" id="1216006.VA7868_01023"/>
<evidence type="ECO:0000313" key="12">
    <source>
        <dbReference type="EMBL" id="SHH95778.1"/>
    </source>
</evidence>
<dbReference type="HAMAP" id="MF_00575">
    <property type="entry name" value="LpxH"/>
    <property type="match status" value="1"/>
</dbReference>
<dbReference type="EC" id="3.6.1.54" evidence="10"/>
<dbReference type="Gene3D" id="3.60.21.10">
    <property type="match status" value="1"/>
</dbReference>
<keyword evidence="6 10" id="KW-0378">Hydrolase</keyword>
<dbReference type="GO" id="GO:0008758">
    <property type="term" value="F:UDP-2,3-diacylglucosamine hydrolase activity"/>
    <property type="evidence" value="ECO:0007669"/>
    <property type="project" value="UniProtKB-UniRule"/>
</dbReference>
<feature type="binding site" evidence="10">
    <location>
        <position position="164"/>
    </location>
    <ligand>
        <name>substrate</name>
    </ligand>
</feature>
<dbReference type="RefSeq" id="WP_073602785.1">
    <property type="nucleotide sequence ID" value="NZ_FQXZ01000009.1"/>
</dbReference>
<evidence type="ECO:0000256" key="3">
    <source>
        <dbReference type="ARBA" id="ARBA00022519"/>
    </source>
</evidence>
<feature type="binding site" evidence="10">
    <location>
        <position position="8"/>
    </location>
    <ligand>
        <name>Mn(2+)</name>
        <dbReference type="ChEBI" id="CHEBI:29035"/>
        <label>1</label>
    </ligand>
</feature>
<feature type="binding site" evidence="10">
    <location>
        <position position="195"/>
    </location>
    <ligand>
        <name>Mn(2+)</name>
        <dbReference type="ChEBI" id="CHEBI:29035"/>
        <label>2</label>
    </ligand>
</feature>
<feature type="binding site" evidence="10">
    <location>
        <position position="195"/>
    </location>
    <ligand>
        <name>substrate</name>
    </ligand>
</feature>
<evidence type="ECO:0000256" key="7">
    <source>
        <dbReference type="ARBA" id="ARBA00023098"/>
    </source>
</evidence>
<feature type="binding site" evidence="10">
    <location>
        <position position="114"/>
    </location>
    <ligand>
        <name>Mn(2+)</name>
        <dbReference type="ChEBI" id="CHEBI:29035"/>
        <label>2</label>
    </ligand>
</feature>
<evidence type="ECO:0000256" key="2">
    <source>
        <dbReference type="ARBA" id="ARBA00022516"/>
    </source>
</evidence>
<dbReference type="InterPro" id="IPR043461">
    <property type="entry name" value="LpxH-like"/>
</dbReference>
<sequence length="247" mass="28803">MHTLFISDLHLSPAHPELTAAFRQFLRHQAIHADALYILGDLFDFWIDDKDPTDFAREIKAALKDVTSGGTPCYFIHGNRDFLVGKRFATETGVTLLEEHTVISLYGQRALIMHGDTLCLDDVRYLQFREKVHQPWRQALFRLLPFRIKQKIVSKIQTNVRQDKQNKSFEIMDVNQSEVQRVMNDQNVNLLIHGHTHRPDIHTYHSSDSKKVRIVLGDWGKEISVLTYDHLGQYHLDRQLITEYSDQ</sequence>
<comment type="cofactor">
    <cofactor evidence="10">
        <name>Mn(2+)</name>
        <dbReference type="ChEBI" id="CHEBI:29035"/>
    </cofactor>
    <text evidence="10">Binds 2 Mn(2+) ions per subunit in a binuclear metal center.</text>
</comment>
<proteinExistence type="inferred from homology"/>
<dbReference type="EMBL" id="FQXZ01000009">
    <property type="protein sequence ID" value="SHH95778.1"/>
    <property type="molecule type" value="Genomic_DNA"/>
</dbReference>
<feature type="binding site" evidence="10">
    <location>
        <position position="122"/>
    </location>
    <ligand>
        <name>substrate</name>
    </ligand>
</feature>
<evidence type="ECO:0000313" key="13">
    <source>
        <dbReference type="Proteomes" id="UP000184608"/>
    </source>
</evidence>
<keyword evidence="8 10" id="KW-0472">Membrane</keyword>
<keyword evidence="5 10" id="KW-0479">Metal-binding</keyword>
<evidence type="ECO:0000256" key="9">
    <source>
        <dbReference type="ARBA" id="ARBA00023211"/>
    </source>
</evidence>
<comment type="caution">
    <text evidence="10">Lacks conserved residue(s) required for the propagation of feature annotation.</text>
</comment>
<dbReference type="GO" id="GO:0019897">
    <property type="term" value="C:extrinsic component of plasma membrane"/>
    <property type="evidence" value="ECO:0007669"/>
    <property type="project" value="UniProtKB-UniRule"/>
</dbReference>
<dbReference type="CDD" id="cd07398">
    <property type="entry name" value="MPP_YbbF-LpxH"/>
    <property type="match status" value="1"/>
</dbReference>
<dbReference type="InterPro" id="IPR010138">
    <property type="entry name" value="UDP-diacylglucosamine_Hdrlase"/>
</dbReference>
<dbReference type="Pfam" id="PF00149">
    <property type="entry name" value="Metallophos"/>
    <property type="match status" value="1"/>
</dbReference>
<dbReference type="NCBIfam" id="TIGR01854">
    <property type="entry name" value="lipid_A_lpxH"/>
    <property type="match status" value="1"/>
</dbReference>
<evidence type="ECO:0000259" key="11">
    <source>
        <dbReference type="Pfam" id="PF00149"/>
    </source>
</evidence>
<name>A0A1M5X880_9VIBR</name>
<feature type="binding site" evidence="10">
    <location>
        <position position="197"/>
    </location>
    <ligand>
        <name>Mn(2+)</name>
        <dbReference type="ChEBI" id="CHEBI:29035"/>
        <label>1</label>
    </ligand>
</feature>
<dbReference type="UniPathway" id="UPA00359">
    <property type="reaction ID" value="UER00480"/>
</dbReference>
<comment type="function">
    <text evidence="10">Hydrolyzes the pyrophosphate bond of UDP-2,3-diacylglucosamine to yield 2,3-diacylglucosamine 1-phosphate (lipid X) and UMP by catalyzing the attack of water at the alpha-P atom. Involved in the biosynthesis of lipid A, a phosphorylated glycolipid that anchors the lipopolysaccharide to the outer membrane of the cell.</text>
</comment>
<dbReference type="GO" id="GO:0009245">
    <property type="term" value="P:lipid A biosynthetic process"/>
    <property type="evidence" value="ECO:0007669"/>
    <property type="project" value="UniProtKB-UniRule"/>
</dbReference>
<comment type="subcellular location">
    <subcellularLocation>
        <location evidence="10">Cell inner membrane</location>
        <topology evidence="10">Peripheral membrane protein</topology>
        <orientation evidence="10">Cytoplasmic side</orientation>
    </subcellularLocation>
</comment>
<keyword evidence="3 10" id="KW-0997">Cell inner membrane</keyword>
<evidence type="ECO:0000256" key="10">
    <source>
        <dbReference type="HAMAP-Rule" id="MF_00575"/>
    </source>
</evidence>
<feature type="binding site" evidence="10">
    <location>
        <position position="41"/>
    </location>
    <ligand>
        <name>Mn(2+)</name>
        <dbReference type="ChEBI" id="CHEBI:29035"/>
        <label>2</label>
    </ligand>
</feature>
<dbReference type="NCBIfam" id="NF003743">
    <property type="entry name" value="PRK05340.1"/>
    <property type="match status" value="1"/>
</dbReference>
<dbReference type="InterPro" id="IPR029052">
    <property type="entry name" value="Metallo-depent_PP-like"/>
</dbReference>